<evidence type="ECO:0000256" key="6">
    <source>
        <dbReference type="SAM" id="MobiDB-lite"/>
    </source>
</evidence>
<dbReference type="AlphaFoldDB" id="A0AAC9KAZ3"/>
<feature type="compositionally biased region" description="Basic and acidic residues" evidence="6">
    <location>
        <begin position="14"/>
        <end position="30"/>
    </location>
</feature>
<evidence type="ECO:0000256" key="5">
    <source>
        <dbReference type="ARBA" id="ARBA00023136"/>
    </source>
</evidence>
<feature type="transmembrane region" description="Helical" evidence="7">
    <location>
        <begin position="351"/>
        <end position="372"/>
    </location>
</feature>
<dbReference type="InterPro" id="IPR007688">
    <property type="entry name" value="Conjugal_tfr_TrbL/VirB6"/>
</dbReference>
<feature type="compositionally biased region" description="Low complexity" evidence="6">
    <location>
        <begin position="491"/>
        <end position="502"/>
    </location>
</feature>
<dbReference type="Pfam" id="PF04610">
    <property type="entry name" value="TrbL"/>
    <property type="match status" value="1"/>
</dbReference>
<dbReference type="NCBIfam" id="NF010449">
    <property type="entry name" value="PRK13875.1"/>
    <property type="match status" value="1"/>
</dbReference>
<evidence type="ECO:0000256" key="4">
    <source>
        <dbReference type="ARBA" id="ARBA00022989"/>
    </source>
</evidence>
<feature type="transmembrane region" description="Helical" evidence="7">
    <location>
        <begin position="384"/>
        <end position="408"/>
    </location>
</feature>
<feature type="transmembrane region" description="Helical" evidence="7">
    <location>
        <begin position="285"/>
        <end position="303"/>
    </location>
</feature>
<organism evidence="8 9">
    <name type="scientific">Granulibacter bethesdensis</name>
    <dbReference type="NCBI Taxonomy" id="364410"/>
    <lineage>
        <taxon>Bacteria</taxon>
        <taxon>Pseudomonadati</taxon>
        <taxon>Pseudomonadota</taxon>
        <taxon>Alphaproteobacteria</taxon>
        <taxon>Acetobacterales</taxon>
        <taxon>Acetobacteraceae</taxon>
        <taxon>Granulibacter</taxon>
    </lineage>
</organism>
<feature type="compositionally biased region" description="Low complexity" evidence="6">
    <location>
        <begin position="537"/>
        <end position="548"/>
    </location>
</feature>
<dbReference type="InterPro" id="IPR014150">
    <property type="entry name" value="Conjugal_tfr_TrbL"/>
</dbReference>
<evidence type="ECO:0000313" key="8">
    <source>
        <dbReference type="EMBL" id="APH54444.1"/>
    </source>
</evidence>
<evidence type="ECO:0000256" key="1">
    <source>
        <dbReference type="ARBA" id="ARBA00004141"/>
    </source>
</evidence>
<feature type="transmembrane region" description="Helical" evidence="7">
    <location>
        <begin position="177"/>
        <end position="198"/>
    </location>
</feature>
<keyword evidence="4 7" id="KW-1133">Transmembrane helix</keyword>
<protein>
    <submittedName>
        <fullName evidence="8">Conjugal transfer protein trbL</fullName>
    </submittedName>
</protein>
<dbReference type="EMBL" id="CP018191">
    <property type="protein sequence ID" value="APH54444.1"/>
    <property type="molecule type" value="Genomic_DNA"/>
</dbReference>
<feature type="transmembrane region" description="Helical" evidence="7">
    <location>
        <begin position="309"/>
        <end position="330"/>
    </location>
</feature>
<comment type="similarity">
    <text evidence="2">Belongs to the TrbL/VirB6 family.</text>
</comment>
<accession>A0AAC9KAZ3</accession>
<evidence type="ECO:0000256" key="2">
    <source>
        <dbReference type="ARBA" id="ARBA00007802"/>
    </source>
</evidence>
<comment type="subcellular location">
    <subcellularLocation>
        <location evidence="1">Membrane</location>
        <topology evidence="1">Multi-pass membrane protein</topology>
    </subcellularLocation>
</comment>
<reference evidence="9" key="1">
    <citation type="submission" date="2016-11" db="EMBL/GenBank/DDBJ databases">
        <title>Comparative genomic and phenotypic analysis of Granulibacter bethesdensis clinical isolates from patients with chronic granulomatous disease.</title>
        <authorList>
            <person name="Zarember K.A."/>
            <person name="Porcella S.F."/>
            <person name="Chu J."/>
            <person name="Ding L."/>
            <person name="Dahlstrom E."/>
            <person name="Barbian K."/>
            <person name="Martens C."/>
            <person name="Sykora L."/>
            <person name="Kramer S."/>
            <person name="Pettinato A.M."/>
            <person name="Hong H."/>
            <person name="Wald G."/>
            <person name="Berg L.J."/>
            <person name="Rogge L.S."/>
            <person name="Greenberg D.E."/>
            <person name="Falcone E.L."/>
            <person name="Neves J.F."/>
            <person name="Simoes M.J."/>
            <person name="Casal M."/>
            <person name="Rodriguez-Lopez F.C."/>
            <person name="Zelazny A."/>
            <person name="Gallin J.I."/>
            <person name="Holland S.M."/>
        </authorList>
    </citation>
    <scope>NUCLEOTIDE SEQUENCE [LARGE SCALE GENOMIC DNA]</scope>
    <source>
        <strain evidence="9">NIH9.1</strain>
    </source>
</reference>
<feature type="region of interest" description="Disordered" evidence="6">
    <location>
        <begin position="1"/>
        <end position="82"/>
    </location>
</feature>
<feature type="transmembrane region" description="Helical" evidence="7">
    <location>
        <begin position="142"/>
        <end position="165"/>
    </location>
</feature>
<feature type="region of interest" description="Disordered" evidence="6">
    <location>
        <begin position="491"/>
        <end position="566"/>
    </location>
</feature>
<keyword evidence="3 7" id="KW-0812">Transmembrane</keyword>
<name>A0AAC9KAZ3_9PROT</name>
<proteinExistence type="inferred from homology"/>
<dbReference type="GO" id="GO:0030255">
    <property type="term" value="P:protein secretion by the type IV secretion system"/>
    <property type="evidence" value="ECO:0007669"/>
    <property type="project" value="InterPro"/>
</dbReference>
<feature type="compositionally biased region" description="Low complexity" evidence="6">
    <location>
        <begin position="510"/>
        <end position="526"/>
    </location>
</feature>
<sequence length="566" mass="56242">MRRGDAGPVGHLPHRCDHPVDRRRGGEPGRDPSAADAAGHRDAPAHPKPSIRRPLGRAASLQRARTAGRRRRALRGGLGGEPPALLRPAGAAIAATNAPGRGCAGHQCGGRCAMNNVGVIDTFLNTFTTYIDSGFGLIKGEVGYLSSTLIVIDITLAGLFWAWGADEDILQRLVKKTLYIGFFAFIITNFNNLSAIVFNSFAGIGLKAGGGSISTADFLRPGRLAQTGLDAAQPLLDAASQMMGFTSFFANFVQIAVLMVSWLLVLIAFFILAVQLFVTLIEFKLTTLAGFVLIPFALFNKTAFLAEKVLGNIVASGVKVMVLAVIVGIGSGLFSQFTQTYAGGQPTVEQALSVVLAALALLGLGIFGPGIATGLVSGAPQLGAGAAVGTGLAVAGTAMAGAGALGLAGRGAMAAASGSAAAVRGGAAMAGGASSAYSLASAGRSGASGVAAGLGGVGRAAGAGAAAPFRRAASQAAGSVKQSFAAGAKSSFAATGGSSTPGTVGGGQAAGASSSGAGATESGPPAWAQRMRRNQALHHGATAAANALRSGDSHGDGHSVDLSGGE</sequence>
<dbReference type="NCBIfam" id="TIGR02783">
    <property type="entry name" value="TrbL_P"/>
    <property type="match status" value="1"/>
</dbReference>
<dbReference type="GO" id="GO:0016020">
    <property type="term" value="C:membrane"/>
    <property type="evidence" value="ECO:0007669"/>
    <property type="project" value="UniProtKB-SubCell"/>
</dbReference>
<evidence type="ECO:0000256" key="3">
    <source>
        <dbReference type="ARBA" id="ARBA00022692"/>
    </source>
</evidence>
<feature type="transmembrane region" description="Helical" evidence="7">
    <location>
        <begin position="252"/>
        <end position="278"/>
    </location>
</feature>
<keyword evidence="5 7" id="KW-0472">Membrane</keyword>
<gene>
    <name evidence="8" type="ORF">GbCGDNIH9_8511</name>
</gene>
<evidence type="ECO:0000256" key="7">
    <source>
        <dbReference type="SAM" id="Phobius"/>
    </source>
</evidence>
<dbReference type="Proteomes" id="UP000182373">
    <property type="component" value="Chromosome"/>
</dbReference>
<evidence type="ECO:0000313" key="9">
    <source>
        <dbReference type="Proteomes" id="UP000182373"/>
    </source>
</evidence>